<dbReference type="AlphaFoldDB" id="U1PJW3"/>
<evidence type="ECO:0000256" key="1">
    <source>
        <dbReference type="SAM" id="MobiDB-lite"/>
    </source>
</evidence>
<evidence type="ECO:0000313" key="2">
    <source>
        <dbReference type="EMBL" id="ERG92471.1"/>
    </source>
</evidence>
<gene>
    <name evidence="2" type="ORF">J07HQW1_02515</name>
</gene>
<dbReference type="Proteomes" id="UP000030649">
    <property type="component" value="Unassembled WGS sequence"/>
</dbReference>
<dbReference type="HOGENOM" id="CLU_1472060_0_0_2"/>
<protein>
    <submittedName>
        <fullName evidence="2">Uncharacterized protein</fullName>
    </submittedName>
</protein>
<reference evidence="2 3" key="1">
    <citation type="journal article" date="2013" name="PLoS ONE">
        <title>Assembly-driven community genomics of a hypersaline microbial ecosystem.</title>
        <authorList>
            <person name="Podell S."/>
            <person name="Ugalde J.A."/>
            <person name="Narasingarao P."/>
            <person name="Banfield J.F."/>
            <person name="Heidelberg K.B."/>
            <person name="Allen E.E."/>
        </authorList>
    </citation>
    <scope>NUCLEOTIDE SEQUENCE [LARGE SCALE GENOMIC DNA]</scope>
    <source>
        <strain evidence="3">J07HQW1</strain>
    </source>
</reference>
<evidence type="ECO:0000313" key="3">
    <source>
        <dbReference type="Proteomes" id="UP000030649"/>
    </source>
</evidence>
<organism evidence="2 3">
    <name type="scientific">Haloquadratum walsbyi J07HQW1</name>
    <dbReference type="NCBI Taxonomy" id="1238424"/>
    <lineage>
        <taxon>Archaea</taxon>
        <taxon>Methanobacteriati</taxon>
        <taxon>Methanobacteriota</taxon>
        <taxon>Stenosarchaea group</taxon>
        <taxon>Halobacteria</taxon>
        <taxon>Halobacteriales</taxon>
        <taxon>Haloferacaceae</taxon>
        <taxon>Haloquadratum</taxon>
    </lineage>
</organism>
<dbReference type="EMBL" id="KE356560">
    <property type="protein sequence ID" value="ERG92471.1"/>
    <property type="molecule type" value="Genomic_DNA"/>
</dbReference>
<accession>U1PJW3</accession>
<sequence>MPSEHTVGIGIQPNPGKGQPLCIGSAKPKPQPQPQRLPPRLLFSAENAFLCELCHRSGGRSLGSADSELFTLMIARRLLCDSDINPVSSVGGHSHSHSNRHFSSAWRHWGQSRCADSYRHIMLQGDCVETQRRRVSTPETTWDYACSTYNSITHQSKETLASSVNNSYPARQVIFYNEPRDND</sequence>
<name>U1PJW3_9EURY</name>
<dbReference type="STRING" id="1238424.J07HQW1_02515"/>
<feature type="region of interest" description="Disordered" evidence="1">
    <location>
        <begin position="1"/>
        <end position="38"/>
    </location>
</feature>
<proteinExistence type="predicted"/>